<dbReference type="Gene3D" id="3.40.50.10810">
    <property type="entry name" value="Tandem AAA-ATPase domain"/>
    <property type="match status" value="1"/>
</dbReference>
<keyword evidence="7 10" id="KW-0103">Bromodomain</keyword>
<dbReference type="GO" id="GO:0005524">
    <property type="term" value="F:ATP binding"/>
    <property type="evidence" value="ECO:0007669"/>
    <property type="project" value="UniProtKB-KW"/>
</dbReference>
<sequence length="1600" mass="182053">MNRPLLKEDIQKYIQRWQQLKTQYGDQAVNIPEFNQISKVIRIVQSQYLRQKQQQQQQQQQQQGPLGQGQGQGQGQVQPPQQFQQQGQMPLNQNGSQLQSGQQFPMQLNNGGVPNNNSNINGNSMMTPNIGNANVNLMSHVPNNVSGIPTPQGNQGVQQSPAPSHGSPQTAPFPQPTGSSINQPPQQMFQHNYPSNSNLASATNNSTPTSASFNYVPPAESPFSTQQIQLFRAQNLALKYLFKNNGSYNQIPPGVIDMATNERMAFPDTAYNNQNMNSQSQPTSQPPSHASGSPVVGMQQPPTQPQSQLFNQQQQQGIPQQARSNFPSQSPVEPSKKLPAGKRPSKSKTPVSNPNQKRTPSIPNKNTLEPIVMKEAPPQNIKDVVPDKEKNNKVIVPISKPSLQVNTFEVPEFVGENIKDIPFNSFYVPQSRVQYPGVLPEGFDINNIMNNKETLLLLEIEFEKDALRAKLQSVSDDEKERIEAELTKLELLPLQKIMKGKVLSQIWFSKSLLPNSHPNFLAKFNSLSIENISATQDLYQQQLFSLVQAQNKRHQSAISKIISHKATRHEKIISRKEKLEKFGNKINSFHAQIAKEEQKKVERMAKQRLQALKSNDEEAYLKLLDHTKDTRITHLLNQTNQFLDSLAQAVQTQQKESHEKMSQGGRGFQEVEQPEFASEEERREKTDYYHVAHRIKEEVTKQPSILIGGTLKEYQIKGLQWMVSLFNNHLNGILADEMGLGKTIQTISLLTYLVEMKKISGPFLVIVPLSTLTNWNIEFDKWAPSLKKITYKGTPNQRKVMQNDIKIGNFQVLLTTFEYIIKDRNLLSKVKWVHMIIDEGHRMKNAQSKLSETLTHHYHSDYRLILTGTPLQNNLPELWALLNFALPKIFNSVKSFDEWFNTPFANTGGQDKIELSEEETLLVIRRLHKVLRPFLLRRLKKDVEKDLPNKVERVVKCKMSALQSKLYQQMLKYNILFAGTGDKPVTIKNANNQIMQLRKICNHPFVYEEVENLINPTVETNDQIWRVAGKFELLDKVLPKFKQTGHRVLIFFQMTQIMDIMEDFLRLRGLKYMRLDGGTKSDDRTGLLKLFNAPDSDYFCFLLSTRAGGLGLNLQTADTVIIFDTDWNPHQDLQAQDRAHRIGQKNEVRILRLITEDSVEEMILERAHAKLEIDGKVIQAGKFDNKSTAEEQEALLRALLEKEEERRQKGNVEEEEDLDDDELNQVIARNDGELDTFRKLDEERAAATRQASYSSRLFTDPELPEIYKKDPESLLNTDAKIIQEYGRGTRERKTATYDDHLTEEQWLKQIDGVVSDSDDEENKPKRTRGRPKTKKADDDLDQDVDLNNEGNESIASTKRKALLDDDNYDYSEPVPTKRQRSSTPKGPPTRGRGSRRGKGRGGRGLGQRATPTIDPLTPEERASLQSRMESILDLIMNHTGEDGRRLSDLFLVKPSKRYYPDYYVLIKHPIALDTIKKRISSRTYTGIRELLEDVHLMFSNARIYNEEGSIVYQDATILESLAINHYRELSSDASPEEVTRTLDFTDFDEIYSLKPLVIPPVAVKQPLEQPLDNLDTNESMTGSLISSGVGIDDSTPFGID</sequence>
<reference evidence="18 19" key="1">
    <citation type="submission" date="2022-09" db="EMBL/GenBank/DDBJ databases">
        <authorList>
            <person name="Palmer J.M."/>
        </authorList>
    </citation>
    <scope>NUCLEOTIDE SEQUENCE [LARGE SCALE GENOMIC DNA]</scope>
    <source>
        <strain evidence="18 19">DSM 7382</strain>
    </source>
</reference>
<dbReference type="Pfam" id="PF14619">
    <property type="entry name" value="SnAC"/>
    <property type="match status" value="1"/>
</dbReference>
<evidence type="ECO:0000256" key="10">
    <source>
        <dbReference type="PROSITE-ProRule" id="PRU00035"/>
    </source>
</evidence>
<dbReference type="GO" id="GO:1902494">
    <property type="term" value="C:catalytic complex"/>
    <property type="evidence" value="ECO:0007669"/>
    <property type="project" value="UniProtKB-ARBA"/>
</dbReference>
<keyword evidence="5" id="KW-0067">ATP-binding</keyword>
<dbReference type="GO" id="GO:0006366">
    <property type="term" value="P:transcription by RNA polymerase II"/>
    <property type="evidence" value="ECO:0007669"/>
    <property type="project" value="UniProtKB-ARBA"/>
</dbReference>
<evidence type="ECO:0000259" key="14">
    <source>
        <dbReference type="PROSITE" id="PS51192"/>
    </source>
</evidence>
<dbReference type="InterPro" id="IPR001650">
    <property type="entry name" value="Helicase_C-like"/>
</dbReference>
<dbReference type="InterPro" id="IPR000330">
    <property type="entry name" value="SNF2_N"/>
</dbReference>
<evidence type="ECO:0000313" key="19">
    <source>
        <dbReference type="Proteomes" id="UP001385951"/>
    </source>
</evidence>
<dbReference type="Pfam" id="PF07529">
    <property type="entry name" value="HSA"/>
    <property type="match status" value="1"/>
</dbReference>
<dbReference type="Pfam" id="PF00176">
    <property type="entry name" value="SNF2-rel_dom"/>
    <property type="match status" value="1"/>
</dbReference>
<dbReference type="SUPFAM" id="SSF52540">
    <property type="entry name" value="P-loop containing nucleoside triphosphate hydrolases"/>
    <property type="match status" value="2"/>
</dbReference>
<proteinExistence type="predicted"/>
<evidence type="ECO:0000256" key="6">
    <source>
        <dbReference type="ARBA" id="ARBA00023015"/>
    </source>
</evidence>
<dbReference type="GO" id="GO:0006355">
    <property type="term" value="P:regulation of DNA-templated transcription"/>
    <property type="evidence" value="ECO:0007669"/>
    <property type="project" value="InterPro"/>
</dbReference>
<feature type="region of interest" description="Disordered" evidence="12">
    <location>
        <begin position="269"/>
        <end position="370"/>
    </location>
</feature>
<feature type="coiled-coil region" evidence="11">
    <location>
        <begin position="1186"/>
        <end position="1215"/>
    </location>
</feature>
<gene>
    <name evidence="18" type="ORF">QCA50_012830</name>
</gene>
<feature type="compositionally biased region" description="Polar residues" evidence="12">
    <location>
        <begin position="322"/>
        <end position="332"/>
    </location>
</feature>
<dbReference type="EMBL" id="JASBNA010000027">
    <property type="protein sequence ID" value="KAK7684184.1"/>
    <property type="molecule type" value="Genomic_DNA"/>
</dbReference>
<dbReference type="PRINTS" id="PR00503">
    <property type="entry name" value="BROMODOMAIN"/>
</dbReference>
<evidence type="ECO:0000256" key="9">
    <source>
        <dbReference type="ARBA" id="ARBA00023242"/>
    </source>
</evidence>
<dbReference type="SMART" id="SM00490">
    <property type="entry name" value="HELICc"/>
    <property type="match status" value="1"/>
</dbReference>
<dbReference type="PROSITE" id="PS51204">
    <property type="entry name" value="HSA"/>
    <property type="match status" value="1"/>
</dbReference>
<dbReference type="Proteomes" id="UP001385951">
    <property type="component" value="Unassembled WGS sequence"/>
</dbReference>
<evidence type="ECO:0000259" key="17">
    <source>
        <dbReference type="PROSITE" id="PS51666"/>
    </source>
</evidence>
<comment type="subcellular location">
    <subcellularLocation>
        <location evidence="1">Nucleus</location>
    </subcellularLocation>
</comment>
<dbReference type="Pfam" id="PF00271">
    <property type="entry name" value="Helicase_C"/>
    <property type="match status" value="1"/>
</dbReference>
<evidence type="ECO:0000259" key="13">
    <source>
        <dbReference type="PROSITE" id="PS50014"/>
    </source>
</evidence>
<dbReference type="InterPro" id="IPR001487">
    <property type="entry name" value="Bromodomain"/>
</dbReference>
<dbReference type="GO" id="GO:0004386">
    <property type="term" value="F:helicase activity"/>
    <property type="evidence" value="ECO:0007669"/>
    <property type="project" value="UniProtKB-KW"/>
</dbReference>
<feature type="compositionally biased region" description="Low complexity" evidence="12">
    <location>
        <begin position="1382"/>
        <end position="1391"/>
    </location>
</feature>
<dbReference type="CDD" id="cd18793">
    <property type="entry name" value="SF2_C_SNF"/>
    <property type="match status" value="1"/>
</dbReference>
<dbReference type="FunFam" id="3.40.50.300:FF:000843">
    <property type="entry name" value="Chromatin structure-remodeling complex subunit snf21"/>
    <property type="match status" value="1"/>
</dbReference>
<dbReference type="PANTHER" id="PTHR10799">
    <property type="entry name" value="SNF2/RAD54 HELICASE FAMILY"/>
    <property type="match status" value="1"/>
</dbReference>
<dbReference type="InterPro" id="IPR018359">
    <property type="entry name" value="Bromodomain_CS"/>
</dbReference>
<feature type="domain" description="Helicase C-terminal" evidence="15">
    <location>
        <begin position="1033"/>
        <end position="1196"/>
    </location>
</feature>
<evidence type="ECO:0000256" key="3">
    <source>
        <dbReference type="ARBA" id="ARBA00022801"/>
    </source>
</evidence>
<feature type="domain" description="HSA" evidence="16">
    <location>
        <begin position="541"/>
        <end position="614"/>
    </location>
</feature>
<dbReference type="Gene3D" id="1.20.5.170">
    <property type="match status" value="1"/>
</dbReference>
<evidence type="ECO:0000256" key="4">
    <source>
        <dbReference type="ARBA" id="ARBA00022806"/>
    </source>
</evidence>
<feature type="compositionally biased region" description="Polar residues" evidence="12">
    <location>
        <begin position="124"/>
        <end position="194"/>
    </location>
</feature>
<dbReference type="GO" id="GO:0005694">
    <property type="term" value="C:chromosome"/>
    <property type="evidence" value="ECO:0007669"/>
    <property type="project" value="UniProtKB-ARBA"/>
</dbReference>
<dbReference type="SMART" id="SM00487">
    <property type="entry name" value="DEXDc"/>
    <property type="match status" value="1"/>
</dbReference>
<keyword evidence="8" id="KW-0804">Transcription</keyword>
<keyword evidence="3" id="KW-0378">Hydrolase</keyword>
<feature type="compositionally biased region" description="Basic residues" evidence="12">
    <location>
        <begin position="1392"/>
        <end position="1401"/>
    </location>
</feature>
<dbReference type="InterPro" id="IPR036427">
    <property type="entry name" value="Bromodomain-like_sf"/>
</dbReference>
<dbReference type="PROSITE" id="PS51666">
    <property type="entry name" value="QLQ"/>
    <property type="match status" value="1"/>
</dbReference>
<keyword evidence="6" id="KW-0805">Transcription regulation</keyword>
<dbReference type="InterPro" id="IPR014978">
    <property type="entry name" value="Gln-Leu-Gln_QLQ"/>
</dbReference>
<dbReference type="GO" id="GO:0006338">
    <property type="term" value="P:chromatin remodeling"/>
    <property type="evidence" value="ECO:0007669"/>
    <property type="project" value="UniProtKB-ARBA"/>
</dbReference>
<feature type="domain" description="QLQ" evidence="17">
    <location>
        <begin position="222"/>
        <end position="261"/>
    </location>
</feature>
<dbReference type="SMART" id="SM01314">
    <property type="entry name" value="SnAC"/>
    <property type="match status" value="1"/>
</dbReference>
<accession>A0AAW0FYM1</accession>
<name>A0AAW0FYM1_9APHY</name>
<keyword evidence="9" id="KW-0539">Nucleus</keyword>
<feature type="region of interest" description="Disordered" evidence="12">
    <location>
        <begin position="1308"/>
        <end position="1419"/>
    </location>
</feature>
<feature type="region of interest" description="Disordered" evidence="12">
    <location>
        <begin position="653"/>
        <end position="683"/>
    </location>
</feature>
<evidence type="ECO:0000259" key="15">
    <source>
        <dbReference type="PROSITE" id="PS51194"/>
    </source>
</evidence>
<evidence type="ECO:0000256" key="5">
    <source>
        <dbReference type="ARBA" id="ARBA00022840"/>
    </source>
</evidence>
<feature type="region of interest" description="Disordered" evidence="12">
    <location>
        <begin position="55"/>
        <end position="213"/>
    </location>
</feature>
<dbReference type="SUPFAM" id="SSF47370">
    <property type="entry name" value="Bromodomain"/>
    <property type="match status" value="1"/>
</dbReference>
<feature type="compositionally biased region" description="Polar residues" evidence="12">
    <location>
        <begin position="347"/>
        <end position="367"/>
    </location>
</feature>
<evidence type="ECO:0000256" key="8">
    <source>
        <dbReference type="ARBA" id="ARBA00023163"/>
    </source>
</evidence>
<keyword evidence="4" id="KW-0347">Helicase</keyword>
<dbReference type="GO" id="GO:0016787">
    <property type="term" value="F:hydrolase activity"/>
    <property type="evidence" value="ECO:0007669"/>
    <property type="project" value="UniProtKB-KW"/>
</dbReference>
<evidence type="ECO:0000256" key="2">
    <source>
        <dbReference type="ARBA" id="ARBA00022741"/>
    </source>
</evidence>
<keyword evidence="11" id="KW-0175">Coiled coil</keyword>
<evidence type="ECO:0000256" key="1">
    <source>
        <dbReference type="ARBA" id="ARBA00004123"/>
    </source>
</evidence>
<protein>
    <submittedName>
        <fullName evidence="18">Uncharacterized protein</fullName>
    </submittedName>
</protein>
<feature type="compositionally biased region" description="Low complexity" evidence="12">
    <location>
        <begin position="75"/>
        <end position="123"/>
    </location>
</feature>
<dbReference type="InterPro" id="IPR014001">
    <property type="entry name" value="Helicase_ATP-bd"/>
</dbReference>
<feature type="domain" description="Bromo" evidence="13">
    <location>
        <begin position="1442"/>
        <end position="1512"/>
    </location>
</feature>
<dbReference type="Pfam" id="PF00439">
    <property type="entry name" value="Bromodomain"/>
    <property type="match status" value="1"/>
</dbReference>
<evidence type="ECO:0000256" key="7">
    <source>
        <dbReference type="ARBA" id="ARBA00023117"/>
    </source>
</evidence>
<dbReference type="Gene3D" id="1.20.920.10">
    <property type="entry name" value="Bromodomain-like"/>
    <property type="match status" value="1"/>
</dbReference>
<feature type="compositionally biased region" description="Low complexity" evidence="12">
    <location>
        <begin position="272"/>
        <end position="288"/>
    </location>
</feature>
<dbReference type="PROSITE" id="PS51194">
    <property type="entry name" value="HELICASE_CTER"/>
    <property type="match status" value="1"/>
</dbReference>
<evidence type="ECO:0000259" key="16">
    <source>
        <dbReference type="PROSITE" id="PS51204"/>
    </source>
</evidence>
<dbReference type="Gene3D" id="3.40.50.300">
    <property type="entry name" value="P-loop containing nucleotide triphosphate hydrolases"/>
    <property type="match status" value="1"/>
</dbReference>
<keyword evidence="2" id="KW-0547">Nucleotide-binding</keyword>
<dbReference type="PROSITE" id="PS00633">
    <property type="entry name" value="BROMODOMAIN_1"/>
    <property type="match status" value="1"/>
</dbReference>
<dbReference type="InterPro" id="IPR038718">
    <property type="entry name" value="SNF2-like_sf"/>
</dbReference>
<feature type="compositionally biased region" description="Low complexity" evidence="12">
    <location>
        <begin position="195"/>
        <end position="213"/>
    </location>
</feature>
<evidence type="ECO:0000256" key="11">
    <source>
        <dbReference type="SAM" id="Coils"/>
    </source>
</evidence>
<dbReference type="PROSITE" id="PS51192">
    <property type="entry name" value="HELICASE_ATP_BIND_1"/>
    <property type="match status" value="1"/>
</dbReference>
<dbReference type="InterPro" id="IPR049730">
    <property type="entry name" value="SNF2/RAD54-like_C"/>
</dbReference>
<comment type="caution">
    <text evidence="18">The sequence shown here is derived from an EMBL/GenBank/DDBJ whole genome shotgun (WGS) entry which is preliminary data.</text>
</comment>
<evidence type="ECO:0000256" key="12">
    <source>
        <dbReference type="SAM" id="MobiDB-lite"/>
    </source>
</evidence>
<dbReference type="CDD" id="cd17996">
    <property type="entry name" value="DEXHc_SMARCA2_SMARCA4"/>
    <property type="match status" value="1"/>
</dbReference>
<dbReference type="PROSITE" id="PS50014">
    <property type="entry name" value="BROMODOMAIN_2"/>
    <property type="match status" value="1"/>
</dbReference>
<feature type="compositionally biased region" description="Low complexity" evidence="12">
    <location>
        <begin position="55"/>
        <end position="65"/>
    </location>
</feature>
<keyword evidence="19" id="KW-1185">Reference proteome</keyword>
<dbReference type="InterPro" id="IPR014012">
    <property type="entry name" value="HSA_dom"/>
</dbReference>
<feature type="compositionally biased region" description="Low complexity" evidence="12">
    <location>
        <begin position="305"/>
        <end position="321"/>
    </location>
</feature>
<dbReference type="FunFam" id="3.40.50.10810:FF:000008">
    <property type="entry name" value="Chromatin structure-remodeling complex subunit snf21"/>
    <property type="match status" value="1"/>
</dbReference>
<dbReference type="GO" id="GO:0042393">
    <property type="term" value="F:histone binding"/>
    <property type="evidence" value="ECO:0007669"/>
    <property type="project" value="InterPro"/>
</dbReference>
<dbReference type="InterPro" id="IPR027417">
    <property type="entry name" value="P-loop_NTPase"/>
</dbReference>
<dbReference type="InterPro" id="IPR029295">
    <property type="entry name" value="SnAC"/>
</dbReference>
<dbReference type="SMART" id="SM00297">
    <property type="entry name" value="BROMO"/>
    <property type="match status" value="1"/>
</dbReference>
<evidence type="ECO:0000313" key="18">
    <source>
        <dbReference type="EMBL" id="KAK7684184.1"/>
    </source>
</evidence>
<dbReference type="GO" id="GO:0005634">
    <property type="term" value="C:nucleus"/>
    <property type="evidence" value="ECO:0007669"/>
    <property type="project" value="UniProtKB-SubCell"/>
</dbReference>
<feature type="domain" description="Helicase ATP-binding" evidence="14">
    <location>
        <begin position="723"/>
        <end position="888"/>
    </location>
</feature>
<organism evidence="18 19">
    <name type="scientific">Cerrena zonata</name>
    <dbReference type="NCBI Taxonomy" id="2478898"/>
    <lineage>
        <taxon>Eukaryota</taxon>
        <taxon>Fungi</taxon>
        <taxon>Dikarya</taxon>
        <taxon>Basidiomycota</taxon>
        <taxon>Agaricomycotina</taxon>
        <taxon>Agaricomycetes</taxon>
        <taxon>Polyporales</taxon>
        <taxon>Cerrenaceae</taxon>
        <taxon>Cerrena</taxon>
    </lineage>
</organism>